<feature type="signal peptide" evidence="2">
    <location>
        <begin position="1"/>
        <end position="20"/>
    </location>
</feature>
<keyword evidence="5" id="KW-1185">Reference proteome</keyword>
<dbReference type="Proteomes" id="UP000812031">
    <property type="component" value="Unassembled WGS sequence"/>
</dbReference>
<protein>
    <submittedName>
        <fullName evidence="4">T9SS type A sorting domain-containing protein</fullName>
    </submittedName>
</protein>
<gene>
    <name evidence="4" type="ORF">KZH69_00260</name>
</gene>
<evidence type="ECO:0000256" key="1">
    <source>
        <dbReference type="ARBA" id="ARBA00022729"/>
    </source>
</evidence>
<reference evidence="4 5" key="1">
    <citation type="submission" date="2021-07" db="EMBL/GenBank/DDBJ databases">
        <title>Flavobacterium sp. nov. isolated from sediment on the Taihu Lake.</title>
        <authorList>
            <person name="Qu J.-H."/>
        </authorList>
    </citation>
    <scope>NUCLEOTIDE SEQUENCE [LARGE SCALE GENOMIC DNA]</scope>
    <source>
        <strain evidence="4 5">NAS39</strain>
    </source>
</reference>
<dbReference type="InterPro" id="IPR013517">
    <property type="entry name" value="FG-GAP"/>
</dbReference>
<dbReference type="EMBL" id="JAHWYN010000001">
    <property type="protein sequence ID" value="MBW4358907.1"/>
    <property type="molecule type" value="Genomic_DNA"/>
</dbReference>
<evidence type="ECO:0000313" key="4">
    <source>
        <dbReference type="EMBL" id="MBW4358907.1"/>
    </source>
</evidence>
<evidence type="ECO:0000259" key="3">
    <source>
        <dbReference type="Pfam" id="PF18962"/>
    </source>
</evidence>
<dbReference type="Pfam" id="PF14312">
    <property type="entry name" value="FG-GAP_2"/>
    <property type="match status" value="1"/>
</dbReference>
<proteinExistence type="predicted"/>
<dbReference type="Pfam" id="PF18962">
    <property type="entry name" value="Por_Secre_tail"/>
    <property type="match status" value="1"/>
</dbReference>
<dbReference type="PANTHER" id="PTHR36220">
    <property type="entry name" value="UNNAMED PRODUCT"/>
    <property type="match status" value="1"/>
</dbReference>
<dbReference type="InterPro" id="IPR026444">
    <property type="entry name" value="Secre_tail"/>
</dbReference>
<accession>A0ABS6XQF5</accession>
<comment type="caution">
    <text evidence="4">The sequence shown here is derived from an EMBL/GenBank/DDBJ whole genome shotgun (WGS) entry which is preliminary data.</text>
</comment>
<dbReference type="RefSeq" id="WP_219315454.1">
    <property type="nucleotide sequence ID" value="NZ_JAHWYN010000001.1"/>
</dbReference>
<feature type="domain" description="Secretion system C-terminal sorting" evidence="3">
    <location>
        <begin position="417"/>
        <end position="484"/>
    </location>
</feature>
<organism evidence="4 5">
    <name type="scientific">Flavobacterium taihuense</name>
    <dbReference type="NCBI Taxonomy" id="2857508"/>
    <lineage>
        <taxon>Bacteria</taxon>
        <taxon>Pseudomonadati</taxon>
        <taxon>Bacteroidota</taxon>
        <taxon>Flavobacteriia</taxon>
        <taxon>Flavobacteriales</taxon>
        <taxon>Flavobacteriaceae</taxon>
        <taxon>Flavobacterium</taxon>
    </lineage>
</organism>
<dbReference type="PANTHER" id="PTHR36220:SF1">
    <property type="entry name" value="GAMMA TUBULIN COMPLEX COMPONENT C-TERMINAL DOMAIN-CONTAINING PROTEIN"/>
    <property type="match status" value="1"/>
</dbReference>
<sequence>MKKTLLFILFPLLSIGQAQIGTDIDGKDYKDYSGSSVSLSSDGSVLAIGAPNKVSYTHSISKVRVYKKISGVWTQLGADIDGDADGDESGSSVSLSSDGSVVAIGVFRNINYSHYVRIYKNVSGVWTQLGANIVGETNDDQSGSSVSLSSDGSIVAIGAPFNSGNGTSSGQVRVYKNVSGVWTQLGADIDGEAAYDESGYSVSLSSDGSVVAIGAELNAENGFNSGQVRVYKNVSGVWTQIGADINGEAAGDHSGHGVALSSDGSVVAIGAFFNDENGIDSGQVRVYKNVSGVWTQIGADIDGEAAYDESGSSVSISSDGSVVAIGGPENDGNGLSSGQVRVYKNVSGVWTKLGADINGEAIGDRSGYSVALSSDGSMVAIGAPYNDENGLSSGQVRVYDLSVVLSSDSFVMANFAVYPNPASEVVKINLQEDLMLEKVNIYNTLGQLVKTEKNNTISVSYLSKGSYFFEVITDKGKATKTILVQ</sequence>
<keyword evidence="1 2" id="KW-0732">Signal</keyword>
<evidence type="ECO:0000313" key="5">
    <source>
        <dbReference type="Proteomes" id="UP000812031"/>
    </source>
</evidence>
<dbReference type="NCBIfam" id="TIGR04183">
    <property type="entry name" value="Por_Secre_tail"/>
    <property type="match status" value="1"/>
</dbReference>
<evidence type="ECO:0000256" key="2">
    <source>
        <dbReference type="SAM" id="SignalP"/>
    </source>
</evidence>
<feature type="chain" id="PRO_5045206729" evidence="2">
    <location>
        <begin position="21"/>
        <end position="485"/>
    </location>
</feature>
<name>A0ABS6XQF5_9FLAO</name>